<dbReference type="SUPFAM" id="SSF56300">
    <property type="entry name" value="Metallo-dependent phosphatases"/>
    <property type="match status" value="1"/>
</dbReference>
<evidence type="ECO:0000256" key="1">
    <source>
        <dbReference type="ARBA" id="ARBA00008950"/>
    </source>
</evidence>
<evidence type="ECO:0000313" key="4">
    <source>
        <dbReference type="Proteomes" id="UP000051020"/>
    </source>
</evidence>
<dbReference type="PIRSF" id="PIRSF000883">
    <property type="entry name" value="Pesterase_MJ0912"/>
    <property type="match status" value="1"/>
</dbReference>
<dbReference type="InterPro" id="IPR011152">
    <property type="entry name" value="Pesterase_MJ0912"/>
</dbReference>
<reference evidence="3 4" key="1">
    <citation type="journal article" date="2015" name="Genome Announc.">
        <title>Expanding the biotechnology potential of lactobacilli through comparative genomics of 213 strains and associated genera.</title>
        <authorList>
            <person name="Sun Z."/>
            <person name="Harris H.M."/>
            <person name="McCann A."/>
            <person name="Guo C."/>
            <person name="Argimon S."/>
            <person name="Zhang W."/>
            <person name="Yang X."/>
            <person name="Jeffery I.B."/>
            <person name="Cooney J.C."/>
            <person name="Kagawa T.F."/>
            <person name="Liu W."/>
            <person name="Song Y."/>
            <person name="Salvetti E."/>
            <person name="Wrobel A."/>
            <person name="Rasinkangas P."/>
            <person name="Parkhill J."/>
            <person name="Rea M.C."/>
            <person name="O'Sullivan O."/>
            <person name="Ritari J."/>
            <person name="Douillard F.P."/>
            <person name="Paul Ross R."/>
            <person name="Yang R."/>
            <person name="Briner A.E."/>
            <person name="Felis G.E."/>
            <person name="de Vos W.M."/>
            <person name="Barrangou R."/>
            <person name="Klaenhammer T.R."/>
            <person name="Caufield P.W."/>
            <person name="Cui Y."/>
            <person name="Zhang H."/>
            <person name="O'Toole P.W."/>
        </authorList>
    </citation>
    <scope>NUCLEOTIDE SEQUENCE [LARGE SCALE GENOMIC DNA]</scope>
    <source>
        <strain evidence="3 4">DSM 20314</strain>
    </source>
</reference>
<dbReference type="InterPro" id="IPR024654">
    <property type="entry name" value="Calcineurin-like_PHP_lpxH"/>
</dbReference>
<dbReference type="RefSeq" id="WP_050340139.1">
    <property type="nucleotide sequence ID" value="NZ_AZCU01000011.1"/>
</dbReference>
<dbReference type="Pfam" id="PF12850">
    <property type="entry name" value="Metallophos_2"/>
    <property type="match status" value="1"/>
</dbReference>
<comment type="caution">
    <text evidence="3">The sequence shown here is derived from an EMBL/GenBank/DDBJ whole genome shotgun (WGS) entry which is preliminary data.</text>
</comment>
<name>A0A837R8Z1_LACPE</name>
<dbReference type="InterPro" id="IPR050126">
    <property type="entry name" value="Ap4A_hydrolase"/>
</dbReference>
<gene>
    <name evidence="3" type="ORF">FD24_GL000504</name>
</gene>
<dbReference type="EMBL" id="AZCU01000011">
    <property type="protein sequence ID" value="KRK24138.1"/>
    <property type="molecule type" value="Genomic_DNA"/>
</dbReference>
<evidence type="ECO:0000259" key="2">
    <source>
        <dbReference type="Pfam" id="PF12850"/>
    </source>
</evidence>
<protein>
    <recommendedName>
        <fullName evidence="2">Calcineurin-like phosphoesterase domain-containing protein</fullName>
    </recommendedName>
</protein>
<feature type="domain" description="Calcineurin-like phosphoesterase" evidence="2">
    <location>
        <begin position="4"/>
        <end position="206"/>
    </location>
</feature>
<comment type="similarity">
    <text evidence="1">Belongs to the metallophosphoesterase superfamily. YfcE family.</text>
</comment>
<proteinExistence type="inferred from homology"/>
<dbReference type="GeneID" id="49395071"/>
<dbReference type="PANTHER" id="PTHR42850:SF2">
    <property type="entry name" value="BLL5683 PROTEIN"/>
    <property type="match status" value="1"/>
</dbReference>
<dbReference type="AlphaFoldDB" id="A0A837R8Z1"/>
<dbReference type="PANTHER" id="PTHR42850">
    <property type="entry name" value="METALLOPHOSPHOESTERASE"/>
    <property type="match status" value="1"/>
</dbReference>
<dbReference type="Proteomes" id="UP000051020">
    <property type="component" value="Unassembled WGS sequence"/>
</dbReference>
<dbReference type="GO" id="GO:0005737">
    <property type="term" value="C:cytoplasm"/>
    <property type="evidence" value="ECO:0007669"/>
    <property type="project" value="TreeGrafter"/>
</dbReference>
<sequence>MLHRIAVLADIHGNLTALQAVLADARQQGATDYWFLGDLFLPGPGAQQLYQTLADVAPSVWLQGNWEQGINAIMTGTGRLEEPSTIYFARLTEYLVTHLQSAQYEELIQRPIATQLTLNGLTFQLAHNQPERSTGHDLYPAGEQTSFDHLAGNADVAVYGHTHQQVMRVSQRGQLIINPGATGQPYSPYAKFMADQRANYALLTVTDAGQISVEFRKVTYDIEQELALARKQDLPYMKLYEHLRHTGYTSTHDEKLLKQLNDEYGYQAVVQKFFGPQRDNQ</sequence>
<evidence type="ECO:0000313" key="3">
    <source>
        <dbReference type="EMBL" id="KRK24138.1"/>
    </source>
</evidence>
<dbReference type="InterPro" id="IPR029052">
    <property type="entry name" value="Metallo-depent_PP-like"/>
</dbReference>
<organism evidence="3 4">
    <name type="scientific">Lactiplantibacillus pentosus DSM 20314</name>
    <dbReference type="NCBI Taxonomy" id="1423791"/>
    <lineage>
        <taxon>Bacteria</taxon>
        <taxon>Bacillati</taxon>
        <taxon>Bacillota</taxon>
        <taxon>Bacilli</taxon>
        <taxon>Lactobacillales</taxon>
        <taxon>Lactobacillaceae</taxon>
        <taxon>Lactiplantibacillus</taxon>
    </lineage>
</organism>
<dbReference type="Gene3D" id="3.60.21.10">
    <property type="match status" value="1"/>
</dbReference>
<accession>A0A837R8Z1</accession>
<dbReference type="GO" id="GO:0016791">
    <property type="term" value="F:phosphatase activity"/>
    <property type="evidence" value="ECO:0007669"/>
    <property type="project" value="TreeGrafter"/>
</dbReference>